<proteinExistence type="predicted"/>
<accession>A0ACB8WFA9</accession>
<protein>
    <submittedName>
        <fullName evidence="1">Uncharacterized protein</fullName>
    </submittedName>
</protein>
<gene>
    <name evidence="1" type="ORF">L3Q82_000660</name>
</gene>
<comment type="caution">
    <text evidence="1">The sequence shown here is derived from an EMBL/GenBank/DDBJ whole genome shotgun (WGS) entry which is preliminary data.</text>
</comment>
<keyword evidence="2" id="KW-1185">Reference proteome</keyword>
<reference evidence="1" key="1">
    <citation type="submission" date="2022-04" db="EMBL/GenBank/DDBJ databases">
        <title>Jade perch genome.</title>
        <authorList>
            <person name="Chao B."/>
        </authorList>
    </citation>
    <scope>NUCLEOTIDE SEQUENCE</scope>
    <source>
        <strain evidence="1">CB-2022</strain>
    </source>
</reference>
<dbReference type="EMBL" id="CM041540">
    <property type="protein sequence ID" value="KAI3366528.1"/>
    <property type="molecule type" value="Genomic_DNA"/>
</dbReference>
<evidence type="ECO:0000313" key="2">
    <source>
        <dbReference type="Proteomes" id="UP000831701"/>
    </source>
</evidence>
<name>A0ACB8WFA9_9TELE</name>
<organism evidence="1 2">
    <name type="scientific">Scortum barcoo</name>
    <name type="common">barcoo grunter</name>
    <dbReference type="NCBI Taxonomy" id="214431"/>
    <lineage>
        <taxon>Eukaryota</taxon>
        <taxon>Metazoa</taxon>
        <taxon>Chordata</taxon>
        <taxon>Craniata</taxon>
        <taxon>Vertebrata</taxon>
        <taxon>Euteleostomi</taxon>
        <taxon>Actinopterygii</taxon>
        <taxon>Neopterygii</taxon>
        <taxon>Teleostei</taxon>
        <taxon>Neoteleostei</taxon>
        <taxon>Acanthomorphata</taxon>
        <taxon>Eupercaria</taxon>
        <taxon>Centrarchiformes</taxon>
        <taxon>Terapontoidei</taxon>
        <taxon>Terapontidae</taxon>
        <taxon>Scortum</taxon>
    </lineage>
</organism>
<sequence>MGDPTRGVMPLDNIAPRIIRAHKPLHHNLQHGSPLAQLDSVSVSVHPSEDKKIVNLKNIDKEFFCISAVPLLSMFFAAPDQHSPRLMDIFKCKGGASGRKIGHVLMDISKDDTIHTRRTSRTDYVARITSVTEGPTLEPGLGLGLAGERLVAGSLPTGPGRAQPEMATWARLPVGSPPAGRSMRGQVQCGLGISSRGGGLDDPIPGPKLWQ</sequence>
<dbReference type="Proteomes" id="UP000831701">
    <property type="component" value="Chromosome 10"/>
</dbReference>
<evidence type="ECO:0000313" key="1">
    <source>
        <dbReference type="EMBL" id="KAI3366528.1"/>
    </source>
</evidence>